<comment type="caution">
    <text evidence="2">The sequence shown here is derived from an EMBL/GenBank/DDBJ whole genome shotgun (WGS) entry which is preliminary data.</text>
</comment>
<dbReference type="OrthoDB" id="10515393at2759"/>
<proteinExistence type="predicted"/>
<dbReference type="AlphaFoldDB" id="A0A8S1EW93"/>
<name>A0A8S1EW93_9PELO</name>
<evidence type="ECO:0000313" key="2">
    <source>
        <dbReference type="EMBL" id="CAB3404303.1"/>
    </source>
</evidence>
<keyword evidence="3" id="KW-1185">Reference proteome</keyword>
<feature type="region of interest" description="Disordered" evidence="1">
    <location>
        <begin position="1"/>
        <end position="34"/>
    </location>
</feature>
<dbReference type="Proteomes" id="UP000494206">
    <property type="component" value="Unassembled WGS sequence"/>
</dbReference>
<evidence type="ECO:0000256" key="1">
    <source>
        <dbReference type="SAM" id="MobiDB-lite"/>
    </source>
</evidence>
<reference evidence="2 3" key="1">
    <citation type="submission" date="2020-04" db="EMBL/GenBank/DDBJ databases">
        <authorList>
            <person name="Laetsch R D."/>
            <person name="Stevens L."/>
            <person name="Kumar S."/>
            <person name="Blaxter L. M."/>
        </authorList>
    </citation>
    <scope>NUCLEOTIDE SEQUENCE [LARGE SCALE GENOMIC DNA]</scope>
</reference>
<dbReference type="EMBL" id="CADEPM010000004">
    <property type="protein sequence ID" value="CAB3404303.1"/>
    <property type="molecule type" value="Genomic_DNA"/>
</dbReference>
<organism evidence="2 3">
    <name type="scientific">Caenorhabditis bovis</name>
    <dbReference type="NCBI Taxonomy" id="2654633"/>
    <lineage>
        <taxon>Eukaryota</taxon>
        <taxon>Metazoa</taxon>
        <taxon>Ecdysozoa</taxon>
        <taxon>Nematoda</taxon>
        <taxon>Chromadorea</taxon>
        <taxon>Rhabditida</taxon>
        <taxon>Rhabditina</taxon>
        <taxon>Rhabditomorpha</taxon>
        <taxon>Rhabditoidea</taxon>
        <taxon>Rhabditidae</taxon>
        <taxon>Peloderinae</taxon>
        <taxon>Caenorhabditis</taxon>
    </lineage>
</organism>
<sequence>MLSPALLKVSMNRRSSAPVANDDKPTHQNRNRTPSCLQTMNEDQEMHFQKDRIIEGGSATSILVIDHPLETAPVSRRSSFMGPPINTTFEKKIRKNSSVNIS</sequence>
<accession>A0A8S1EW93</accession>
<protein>
    <submittedName>
        <fullName evidence="2">Uncharacterized protein</fullName>
    </submittedName>
</protein>
<evidence type="ECO:0000313" key="3">
    <source>
        <dbReference type="Proteomes" id="UP000494206"/>
    </source>
</evidence>
<gene>
    <name evidence="2" type="ORF">CBOVIS_LOCUS6661</name>
</gene>